<dbReference type="PROSITE" id="PS50846">
    <property type="entry name" value="HMA_2"/>
    <property type="match status" value="1"/>
</dbReference>
<accession>A0A1C9U4Q9</accession>
<dbReference type="Pfam" id="PF00403">
    <property type="entry name" value="HMA"/>
    <property type="match status" value="1"/>
</dbReference>
<keyword evidence="1" id="KW-0479">Metal-binding</keyword>
<evidence type="ECO:0000259" key="3">
    <source>
        <dbReference type="PROSITE" id="PS50846"/>
    </source>
</evidence>
<dbReference type="SUPFAM" id="SSF55008">
    <property type="entry name" value="HMA, heavy metal-associated domain"/>
    <property type="match status" value="1"/>
</dbReference>
<proteinExistence type="predicted"/>
<evidence type="ECO:0000313" key="4">
    <source>
        <dbReference type="EMBL" id="AOR51127.1"/>
    </source>
</evidence>
<dbReference type="InterPro" id="IPR017969">
    <property type="entry name" value="Heavy-metal-associated_CS"/>
</dbReference>
<feature type="signal peptide" evidence="2">
    <location>
        <begin position="1"/>
        <end position="18"/>
    </location>
</feature>
<name>A0A1C9U4Q9_9BACT</name>
<protein>
    <submittedName>
        <fullName evidence="4">Heavy metal translocating P-type ATPase</fullName>
    </submittedName>
</protein>
<evidence type="ECO:0000256" key="2">
    <source>
        <dbReference type="SAM" id="SignalP"/>
    </source>
</evidence>
<dbReference type="EMBL" id="KT982360">
    <property type="protein sequence ID" value="AOR51127.1"/>
    <property type="molecule type" value="Genomic_DNA"/>
</dbReference>
<reference evidence="4" key="1">
    <citation type="journal article" date="2016" name="Sci. Rep.">
        <title>Triclosan Resistome from Metagenome Reveals Diverse Enoyl Acyl Carrier Protein Reductases and Selective Enrichment of Triclosan Resistance Genes.</title>
        <authorList>
            <person name="Khan R."/>
            <person name="Kong H.G."/>
            <person name="Jung Y.H."/>
            <person name="Choi J."/>
            <person name="Baek K.Y."/>
            <person name="Hwang E.C."/>
            <person name="Lee S.W."/>
        </authorList>
    </citation>
    <scope>NUCLEOTIDE SEQUENCE</scope>
</reference>
<dbReference type="InterPro" id="IPR036163">
    <property type="entry name" value="HMA_dom_sf"/>
</dbReference>
<dbReference type="PROSITE" id="PS01047">
    <property type="entry name" value="HMA_1"/>
    <property type="match status" value="1"/>
</dbReference>
<keyword evidence="2" id="KW-0732">Signal</keyword>
<dbReference type="GO" id="GO:0046872">
    <property type="term" value="F:metal ion binding"/>
    <property type="evidence" value="ECO:0007669"/>
    <property type="project" value="UniProtKB-KW"/>
</dbReference>
<evidence type="ECO:0000256" key="1">
    <source>
        <dbReference type="ARBA" id="ARBA00022723"/>
    </source>
</evidence>
<feature type="chain" id="PRO_5008894765" evidence="2">
    <location>
        <begin position="19"/>
        <end position="224"/>
    </location>
</feature>
<dbReference type="InterPro" id="IPR006121">
    <property type="entry name" value="HMA_dom"/>
</dbReference>
<organism evidence="4">
    <name type="scientific">uncultured bacterium pAW1</name>
    <dbReference type="NCBI Taxonomy" id="1781155"/>
    <lineage>
        <taxon>Bacteria</taxon>
        <taxon>environmental samples</taxon>
    </lineage>
</organism>
<sequence>MKKLIVSCIAGVALMAMAALPIAACDGAKGTSASTETKASCGSTGTSAQMTSAHGSCASKTSGTSAQLTSAGGSCSASKTEGTSANLTAAEYAKMVGYEGKAELVNMSIKGMTCGGCETGVSTTLTACPGVVKVLSVNYKEGTALVLVDPDKAKTDALTTAVTNKGYQAEIIPAVATTTTASADGKTCTAAEKAACAKTCTAAEKAACAAKEAGAVKTSAAGSN</sequence>
<feature type="domain" description="HMA" evidence="3">
    <location>
        <begin position="103"/>
        <end position="170"/>
    </location>
</feature>
<dbReference type="Gene3D" id="3.30.70.100">
    <property type="match status" value="1"/>
</dbReference>
<dbReference type="CDD" id="cd00371">
    <property type="entry name" value="HMA"/>
    <property type="match status" value="1"/>
</dbReference>
<dbReference type="AlphaFoldDB" id="A0A1C9U4Q9"/>